<organism evidence="2 3">
    <name type="scientific">Cyclotella cryptica</name>
    <dbReference type="NCBI Taxonomy" id="29204"/>
    <lineage>
        <taxon>Eukaryota</taxon>
        <taxon>Sar</taxon>
        <taxon>Stramenopiles</taxon>
        <taxon>Ochrophyta</taxon>
        <taxon>Bacillariophyta</taxon>
        <taxon>Coscinodiscophyceae</taxon>
        <taxon>Thalassiosirophycidae</taxon>
        <taxon>Stephanodiscales</taxon>
        <taxon>Stephanodiscaceae</taxon>
        <taxon>Cyclotella</taxon>
    </lineage>
</organism>
<keyword evidence="3" id="KW-1185">Reference proteome</keyword>
<protein>
    <submittedName>
        <fullName evidence="2">Uncharacterized protein</fullName>
    </submittedName>
</protein>
<reference evidence="2 3" key="1">
    <citation type="journal article" date="2020" name="G3 (Bethesda)">
        <title>Improved Reference Genome for Cyclotella cryptica CCMP332, a Model for Cell Wall Morphogenesis, Salinity Adaptation, and Lipid Production in Diatoms (Bacillariophyta).</title>
        <authorList>
            <person name="Roberts W.R."/>
            <person name="Downey K.M."/>
            <person name="Ruck E.C."/>
            <person name="Traller J.C."/>
            <person name="Alverson A.J."/>
        </authorList>
    </citation>
    <scope>NUCLEOTIDE SEQUENCE [LARGE SCALE GENOMIC DNA]</scope>
    <source>
        <strain evidence="2 3">CCMP332</strain>
    </source>
</reference>
<proteinExistence type="predicted"/>
<dbReference type="EMBL" id="JABMIG020000626">
    <property type="protein sequence ID" value="KAL3773977.1"/>
    <property type="molecule type" value="Genomic_DNA"/>
</dbReference>
<evidence type="ECO:0000313" key="3">
    <source>
        <dbReference type="Proteomes" id="UP001516023"/>
    </source>
</evidence>
<dbReference type="Proteomes" id="UP001516023">
    <property type="component" value="Unassembled WGS sequence"/>
</dbReference>
<gene>
    <name evidence="2" type="ORF">HJC23_009660</name>
</gene>
<evidence type="ECO:0000313" key="2">
    <source>
        <dbReference type="EMBL" id="KAL3773977.1"/>
    </source>
</evidence>
<feature type="region of interest" description="Disordered" evidence="1">
    <location>
        <begin position="1"/>
        <end position="25"/>
    </location>
</feature>
<dbReference type="AlphaFoldDB" id="A0ABD3NG72"/>
<evidence type="ECO:0000256" key="1">
    <source>
        <dbReference type="SAM" id="MobiDB-lite"/>
    </source>
</evidence>
<comment type="caution">
    <text evidence="2">The sequence shown here is derived from an EMBL/GenBank/DDBJ whole genome shotgun (WGS) entry which is preliminary data.</text>
</comment>
<accession>A0ABD3NG72</accession>
<sequence length="177" mass="19986">MALIPRLDSSNWVSNGDEKQPGIMAKSKVPIGSDSFLSRKAKTVSPVSTSILGNTRRASTTEERRNPFAVREGNTFMWQDINMTLKDKKGERKILRNVWGRCQSSSKVAVESDVRLNHFKVDPTDIEVRKQIAFVTQDDALSFTATPREAIKFSAKLRLPRVTTDEEIRDLTDKNDC</sequence>
<name>A0ABD3NG72_9STRA</name>